<dbReference type="EMBL" id="KQ761488">
    <property type="protein sequence ID" value="OAD57491.1"/>
    <property type="molecule type" value="Genomic_DNA"/>
</dbReference>
<dbReference type="Gene3D" id="2.40.100.10">
    <property type="entry name" value="Cyclophilin-like"/>
    <property type="match status" value="1"/>
</dbReference>
<protein>
    <submittedName>
        <fullName evidence="1">Peptidyl-prolyl isomerase cwc27</fullName>
    </submittedName>
</protein>
<evidence type="ECO:0000313" key="1">
    <source>
        <dbReference type="EMBL" id="OAD57491.1"/>
    </source>
</evidence>
<proteinExistence type="predicted"/>
<reference evidence="1 2" key="1">
    <citation type="submission" date="2015-07" db="EMBL/GenBank/DDBJ databases">
        <title>The genome of Eufriesea mexicana.</title>
        <authorList>
            <person name="Pan H."/>
            <person name="Kapheim K."/>
        </authorList>
    </citation>
    <scope>NUCLEOTIDE SEQUENCE [LARGE SCALE GENOMIC DNA]</scope>
    <source>
        <strain evidence="1">0111107269</strain>
        <tissue evidence="1">Whole body</tissue>
    </source>
</reference>
<evidence type="ECO:0000313" key="2">
    <source>
        <dbReference type="Proteomes" id="UP000250275"/>
    </source>
</evidence>
<gene>
    <name evidence="1" type="ORF">WN48_01952</name>
</gene>
<sequence>MKNEKLVIVIKGEDKLNIECKCCIKAKMCKNIYRNLETIKAAGIMELWHIDLIRPIKPMSKEANAGKDDNGFQFFFTLGSTPELQNNHTIFDESDRPLYPPRLMKTIILNNPFSNTIPRIIVQEKFIPDSIVLCNEKFCSIDFNLLSFGEEAEEDEEKSVILNKKFSDKGKSVHDHLTGPK</sequence>
<dbReference type="AlphaFoldDB" id="A0A310SKT7"/>
<accession>A0A310SKT7</accession>
<dbReference type="GO" id="GO:0016853">
    <property type="term" value="F:isomerase activity"/>
    <property type="evidence" value="ECO:0007669"/>
    <property type="project" value="UniProtKB-KW"/>
</dbReference>
<name>A0A310SKT7_9HYME</name>
<dbReference type="SUPFAM" id="SSF50891">
    <property type="entry name" value="Cyclophilin-like"/>
    <property type="match status" value="1"/>
</dbReference>
<dbReference type="InterPro" id="IPR029000">
    <property type="entry name" value="Cyclophilin-like_dom_sf"/>
</dbReference>
<keyword evidence="2" id="KW-1185">Reference proteome</keyword>
<organism evidence="1 2">
    <name type="scientific">Eufriesea mexicana</name>
    <dbReference type="NCBI Taxonomy" id="516756"/>
    <lineage>
        <taxon>Eukaryota</taxon>
        <taxon>Metazoa</taxon>
        <taxon>Ecdysozoa</taxon>
        <taxon>Arthropoda</taxon>
        <taxon>Hexapoda</taxon>
        <taxon>Insecta</taxon>
        <taxon>Pterygota</taxon>
        <taxon>Neoptera</taxon>
        <taxon>Endopterygota</taxon>
        <taxon>Hymenoptera</taxon>
        <taxon>Apocrita</taxon>
        <taxon>Aculeata</taxon>
        <taxon>Apoidea</taxon>
        <taxon>Anthophila</taxon>
        <taxon>Apidae</taxon>
        <taxon>Eufriesea</taxon>
    </lineage>
</organism>
<dbReference type="Proteomes" id="UP000250275">
    <property type="component" value="Unassembled WGS sequence"/>
</dbReference>
<keyword evidence="1" id="KW-0413">Isomerase</keyword>